<dbReference type="InterPro" id="IPR011252">
    <property type="entry name" value="Fibrogen-bd_dom1"/>
</dbReference>
<evidence type="ECO:0000256" key="4">
    <source>
        <dbReference type="ARBA" id="ARBA00022525"/>
    </source>
</evidence>
<accession>A0A1U7PNN3</accession>
<dbReference type="NCBIfam" id="TIGR01167">
    <property type="entry name" value="LPXTG_anchor"/>
    <property type="match status" value="1"/>
</dbReference>
<protein>
    <submittedName>
        <fullName evidence="11">LPXTG-motif cell wall anchor domain-containing protein</fullName>
    </submittedName>
</protein>
<name>A0A1U7PNN3_9BACI</name>
<dbReference type="EMBL" id="FTPL01000001">
    <property type="protein sequence ID" value="SIT73877.1"/>
    <property type="molecule type" value="Genomic_DNA"/>
</dbReference>
<proteinExistence type="inferred from homology"/>
<dbReference type="Gene3D" id="2.60.40.10">
    <property type="entry name" value="Immunoglobulins"/>
    <property type="match status" value="12"/>
</dbReference>
<keyword evidence="3" id="KW-0134">Cell wall</keyword>
<evidence type="ECO:0000256" key="6">
    <source>
        <dbReference type="ARBA" id="ARBA00023088"/>
    </source>
</evidence>
<dbReference type="Pfam" id="PF00746">
    <property type="entry name" value="Gram_pos_anchor"/>
    <property type="match status" value="1"/>
</dbReference>
<evidence type="ECO:0000256" key="3">
    <source>
        <dbReference type="ARBA" id="ARBA00022512"/>
    </source>
</evidence>
<comment type="subcellular location">
    <subcellularLocation>
        <location evidence="1">Secreted</location>
        <location evidence="1">Cell wall</location>
        <topology evidence="1">Peptidoglycan-anchor</topology>
    </subcellularLocation>
</comment>
<dbReference type="InterPro" id="IPR008966">
    <property type="entry name" value="Adhesion_dom_sf"/>
</dbReference>
<feature type="signal peptide" evidence="9">
    <location>
        <begin position="1"/>
        <end position="28"/>
    </location>
</feature>
<feature type="compositionally biased region" description="Basic and acidic residues" evidence="7">
    <location>
        <begin position="60"/>
        <end position="73"/>
    </location>
</feature>
<evidence type="ECO:0000259" key="10">
    <source>
        <dbReference type="PROSITE" id="PS50847"/>
    </source>
</evidence>
<dbReference type="PANTHER" id="PTHR36108">
    <property type="entry name" value="COLOSSIN-B-RELATED"/>
    <property type="match status" value="1"/>
</dbReference>
<evidence type="ECO:0000256" key="1">
    <source>
        <dbReference type="ARBA" id="ARBA00004168"/>
    </source>
</evidence>
<feature type="domain" description="Gram-positive cocci surface proteins LPxTG" evidence="10">
    <location>
        <begin position="2235"/>
        <end position="2269"/>
    </location>
</feature>
<evidence type="ECO:0000256" key="8">
    <source>
        <dbReference type="SAM" id="Phobius"/>
    </source>
</evidence>
<keyword evidence="6" id="KW-0572">Peptidoglycan-anchor</keyword>
<dbReference type="SUPFAM" id="SSF49401">
    <property type="entry name" value="Bacterial adhesins"/>
    <property type="match status" value="5"/>
</dbReference>
<sequence>MRKKFNLFALALLVMGHTLFGPILPAFAETGEVPETVSVQEVGGIEAEGQEEPAIALPETPKEEPALDEDKPADPVNQPEDDPSTKPETKPAPGQTEDKPSGSEAVEEKPATDNPEAQEAVEEKTIEKDSDEETDEKGTEKRAAYDLVMPESVIKEILVTINGAEVEDAADVRNGDNVRLEFKLELGAGHNYGPGTTLTYKLPEVFRGATFSEGNKFGELGTMSMDGQNLIITFNDAIRDELGQGTAIEPGSFFFITASISSTGDNWEEVIVLPGEKTITLNFQPVGGTFIEKSGTPDNGGKNSKEIDWTVNVNTNLGESSETLSFTDTLTADHEIIPDSVHVQELIVRPDGSISDGPAVNVRPTFTQDGMSFNLPNSPKKAYKINYKTVITDAGDEESKNFGNTANVNGKPATKSVSVNFGKPLAKSGAIQGDLSTEWTIHYNFNNRLISKENAKLTDSWTVSGGSGDGNHSYVDGSFVVYEEDGKKVPSSAYSFALDGNGQGFTLRFHDDVNTPRVIKYKTEPKDHQITSDVTVKNTVKREDNNKSADASVTYFRGTYLLDKWHGKLNYEDKTISWIIRANTAGYTLPAGTIFDDVFIDGLLELDQDSLHVTVDGRPFSGYTLEGVSKSGFKLILTEAIDKEIVIQYTTKYDIRDIGKNNREYRNEITIKNGGMKEDPKAGHTVKVNDNQKNNGYKKGHYNYETKTFHWEVVLNYNLNELNNAVFQDILPETQELKGPVLIQEVQVQPDGGLKEVGTAQPVNNEAGNDEISLSFGKLDKAYKITYTTVDKDGVFPETNGDVTIKNKATLSSDAGPNAEWSASVKVKHTDKVIKKFGEGVRPTERIKWNFELNYSQSELHDVLITDTVGKDDNGSPDQLYLEDSFKVYQVKMTGTTADGGPKMSKEPVDEGLYTLNIDPKKGTFTLAFKQPIKEAYYVEYETIFLAPSGSDVSNEIKVSYNSTEGSEGSDSTLIKNYQYGSAGNTVKVPFKVIKTDKDTKEPIEGVVFTLYNKNNLERALISGSTDENGIWDLGFSITEGEYVLKEIQPAEGYAIPADFEFKLDRNEKERDGKHEGFQLVKVTNEKLNHSFKVQKVDENGQGLPGAVFALKTEDGQPVEGHEKLVSGEGGWIEVEEQLTPGEYQLVETKAPNGYLLLEEPVWFTIDDQQTSMKTLDPIRNEVAPGASLQKLHENPDGTLDRNRPLQGAEFHLYQKDGDGYTRVDDTVYVTDENGELHADNLQNGAYQFVEVKAPKGYELDDTPVGFSIPAEGKKRVVLDVGNKKHVPLKVNKTDVDTKEPIAGVQFELYAQENLNDPLVAGETDEAGVWEVRSLIEGNYVLKEVRPADGYADHLEVIEITLSEGSVSDDGYQVVKVTNKKLNRTFKVQKVDENGQGLPGAEFTLQTGDGQPVERHEKLVSGEGGWIEVKEQLAPGEYQLVETKAPKGYLLLEEPVRFAIDDQQTSIKILDPIHNEVAPGASLRKFHENPDGTLDRERPLQGAEFHLYKKDGEGFTRVDDTVYVTDENGELHAEGLQYGAYQFVEVKAPAGYELDETPVGFLLSAEDEKPVVLDVGNKRLVPLKVIKTDVDTNEPIAGVQFELYAKEDQKEPLFAGETDEDGIWEIRSLIEGDYVLKEVRPADGYADHLEDIAIKLSEESVSDNGHQVVKVTNAKLNHTFKVQKVDENGEGLAGAEFALLTEDGQPVAGHEHLVSGEDGWIEVKEQLTPGTYQLVETKAPKGYLLLQEPVRFTIDDQQTSMKTLEPISNEVAPGASLRKFHENPDGSLDQERPLQGAEFHLYQKDGEGFTRLDDTVYVTDENGELHAEGLQYGAYQFVEVKAPKGYELDGTPVGFLLSAEDEKPVVLDVGNKRLVPFKVIKTDADTNEPIAGVQFELYAKENQNEPLAAGETDESGVWEVRSLTEGDYVLKEVRPAAGYADHLEDIEIKLSEESVGEDGHQVVKVENKKLVRLFEARKVDESGNPLAGVEFELRNENGEPVEGVETLVSDNDGWVRVSQPLEPGHYQLIETKPLKGYEPLEEPIEFTIDDQQTEVKDIGPIVNTVIPGAFLEKYHADDEGNLDLNRPLENAQFHLYKQDEDGNYQLVKNEDDQAAVYVTDENGEFFTGHLDDGNYQFIESLAPSGYSLDETPILFSIPAQDGKPVILQIGNKQLRDEGGTPPPTTDPEGPVDPAKPGTPTDPNKPNIPGKPVNPDKPAEKPVKPGNDNSANGGKLPQTGEEQFMYLFGLGAVLAIAGGWLLIGSRRKRA</sequence>
<dbReference type="Gene3D" id="2.60.40.1280">
    <property type="match status" value="1"/>
</dbReference>
<keyword evidence="5 9" id="KW-0732">Signal</keyword>
<keyword evidence="8" id="KW-0812">Transmembrane</keyword>
<evidence type="ECO:0000313" key="11">
    <source>
        <dbReference type="EMBL" id="SIT73877.1"/>
    </source>
</evidence>
<reference evidence="12" key="1">
    <citation type="submission" date="2017-01" db="EMBL/GenBank/DDBJ databases">
        <authorList>
            <person name="Varghese N."/>
            <person name="Submissions S."/>
        </authorList>
    </citation>
    <scope>NUCLEOTIDE SEQUENCE [LARGE SCALE GENOMIC DNA]</scope>
    <source>
        <strain evidence="12">MNA4</strain>
    </source>
</reference>
<dbReference type="Pfam" id="PF17802">
    <property type="entry name" value="SpaA"/>
    <property type="match status" value="12"/>
</dbReference>
<dbReference type="InterPro" id="IPR041033">
    <property type="entry name" value="SpaA_PFL_dom_1"/>
</dbReference>
<dbReference type="Pfam" id="PF05737">
    <property type="entry name" value="Collagen_bind"/>
    <property type="match status" value="3"/>
</dbReference>
<evidence type="ECO:0000313" key="12">
    <source>
        <dbReference type="Proteomes" id="UP000187550"/>
    </source>
</evidence>
<dbReference type="GO" id="GO:0007155">
    <property type="term" value="P:cell adhesion"/>
    <property type="evidence" value="ECO:0007669"/>
    <property type="project" value="InterPro"/>
</dbReference>
<evidence type="ECO:0000256" key="9">
    <source>
        <dbReference type="SAM" id="SignalP"/>
    </source>
</evidence>
<keyword evidence="4" id="KW-0964">Secreted</keyword>
<dbReference type="SUPFAM" id="SSF49478">
    <property type="entry name" value="Cna protein B-type domain"/>
    <property type="match status" value="7"/>
</dbReference>
<feature type="chain" id="PRO_5012278948" evidence="9">
    <location>
        <begin position="29"/>
        <end position="2269"/>
    </location>
</feature>
<feature type="transmembrane region" description="Helical" evidence="8">
    <location>
        <begin position="2243"/>
        <end position="2262"/>
    </location>
</feature>
<feature type="region of interest" description="Disordered" evidence="7">
    <location>
        <begin position="46"/>
        <end position="144"/>
    </location>
</feature>
<feature type="region of interest" description="Disordered" evidence="7">
    <location>
        <begin position="675"/>
        <end position="694"/>
    </location>
</feature>
<dbReference type="STRING" id="550447.SAMN05428946_1028"/>
<keyword evidence="8" id="KW-0472">Membrane</keyword>
<evidence type="ECO:0000256" key="5">
    <source>
        <dbReference type="ARBA" id="ARBA00022729"/>
    </source>
</evidence>
<keyword evidence="12" id="KW-1185">Reference proteome</keyword>
<dbReference type="GO" id="GO:0005518">
    <property type="term" value="F:collagen binding"/>
    <property type="evidence" value="ECO:0007669"/>
    <property type="project" value="InterPro"/>
</dbReference>
<dbReference type="Gene3D" id="2.60.40.740">
    <property type="match status" value="5"/>
</dbReference>
<dbReference type="Proteomes" id="UP000187550">
    <property type="component" value="Unassembled WGS sequence"/>
</dbReference>
<evidence type="ECO:0000256" key="2">
    <source>
        <dbReference type="ARBA" id="ARBA00007257"/>
    </source>
</evidence>
<evidence type="ECO:0000256" key="7">
    <source>
        <dbReference type="SAM" id="MobiDB-lite"/>
    </source>
</evidence>
<feature type="region of interest" description="Disordered" evidence="7">
    <location>
        <begin position="2173"/>
        <end position="2236"/>
    </location>
</feature>
<dbReference type="InterPro" id="IPR019931">
    <property type="entry name" value="LPXTG_anchor"/>
</dbReference>
<keyword evidence="8" id="KW-1133">Transmembrane helix</keyword>
<dbReference type="InterPro" id="IPR013783">
    <property type="entry name" value="Ig-like_fold"/>
</dbReference>
<dbReference type="PROSITE" id="PS50847">
    <property type="entry name" value="GRAM_POS_ANCHORING"/>
    <property type="match status" value="1"/>
</dbReference>
<organism evidence="11 12">
    <name type="scientific">Edaphobacillus lindanitolerans</name>
    <dbReference type="NCBI Taxonomy" id="550447"/>
    <lineage>
        <taxon>Bacteria</taxon>
        <taxon>Bacillati</taxon>
        <taxon>Bacillota</taxon>
        <taxon>Bacilli</taxon>
        <taxon>Bacillales</taxon>
        <taxon>Bacillaceae</taxon>
        <taxon>Edaphobacillus</taxon>
    </lineage>
</organism>
<gene>
    <name evidence="11" type="ORF">SAMN05428946_1028</name>
</gene>
<dbReference type="PANTHER" id="PTHR36108:SF13">
    <property type="entry name" value="COLOSSIN-B-RELATED"/>
    <property type="match status" value="1"/>
</dbReference>
<dbReference type="InterPro" id="IPR008456">
    <property type="entry name" value="Collagen-bd_dom"/>
</dbReference>
<comment type="similarity">
    <text evidence="2">Belongs to the serine-aspartate repeat-containing protein (SDr) family.</text>
</comment>
<feature type="compositionally biased region" description="Basic and acidic residues" evidence="7">
    <location>
        <begin position="96"/>
        <end position="111"/>
    </location>
</feature>